<evidence type="ECO:0008006" key="4">
    <source>
        <dbReference type="Google" id="ProtNLM"/>
    </source>
</evidence>
<gene>
    <name evidence="2" type="ORF">HEB94_003575</name>
</gene>
<feature type="compositionally biased region" description="Acidic residues" evidence="1">
    <location>
        <begin position="15"/>
        <end position="27"/>
    </location>
</feature>
<dbReference type="InterPro" id="IPR035172">
    <property type="entry name" value="DUF5302"/>
</dbReference>
<feature type="compositionally biased region" description="Basic and acidic residues" evidence="1">
    <location>
        <begin position="28"/>
        <end position="38"/>
    </location>
</feature>
<feature type="compositionally biased region" description="Polar residues" evidence="1">
    <location>
        <begin position="49"/>
        <end position="59"/>
    </location>
</feature>
<name>A0A927MUU2_9ACTN</name>
<dbReference type="Proteomes" id="UP000638648">
    <property type="component" value="Unassembled WGS sequence"/>
</dbReference>
<dbReference type="AlphaFoldDB" id="A0A927MUU2"/>
<proteinExistence type="predicted"/>
<comment type="caution">
    <text evidence="2">The sequence shown here is derived from an EMBL/GenBank/DDBJ whole genome shotgun (WGS) entry which is preliminary data.</text>
</comment>
<evidence type="ECO:0000256" key="1">
    <source>
        <dbReference type="SAM" id="MobiDB-lite"/>
    </source>
</evidence>
<accession>A0A927MUU2</accession>
<feature type="region of interest" description="Disordered" evidence="1">
    <location>
        <begin position="1"/>
        <end position="77"/>
    </location>
</feature>
<reference evidence="2" key="1">
    <citation type="submission" date="2020-10" db="EMBL/GenBank/DDBJ databases">
        <title>Sequencing the genomes of 1000 actinobacteria strains.</title>
        <authorList>
            <person name="Klenk H.-P."/>
        </authorList>
    </citation>
    <scope>NUCLEOTIDE SEQUENCE</scope>
    <source>
        <strain evidence="2">DSM 45354</strain>
    </source>
</reference>
<sequence>MVSEDPDSPKAAEAPEPETAEVEESDDDVRRKFRESLDRKRHQHKEQLATGSGKASQKIQDGLAPTTGRRSFRRKSG</sequence>
<protein>
    <recommendedName>
        <fullName evidence="4">DUF5302 domain-containing protein</fullName>
    </recommendedName>
</protein>
<dbReference type="RefSeq" id="WP_192750807.1">
    <property type="nucleotide sequence ID" value="NZ_BAABJL010000109.1"/>
</dbReference>
<keyword evidence="3" id="KW-1185">Reference proteome</keyword>
<dbReference type="Pfam" id="PF17227">
    <property type="entry name" value="DUF5302"/>
    <property type="match status" value="1"/>
</dbReference>
<organism evidence="2 3">
    <name type="scientific">Actinopolymorpha pittospori</name>
    <dbReference type="NCBI Taxonomy" id="648752"/>
    <lineage>
        <taxon>Bacteria</taxon>
        <taxon>Bacillati</taxon>
        <taxon>Actinomycetota</taxon>
        <taxon>Actinomycetes</taxon>
        <taxon>Propionibacteriales</taxon>
        <taxon>Actinopolymorphaceae</taxon>
        <taxon>Actinopolymorpha</taxon>
    </lineage>
</organism>
<dbReference type="EMBL" id="JADBEM010000001">
    <property type="protein sequence ID" value="MBE1606727.1"/>
    <property type="molecule type" value="Genomic_DNA"/>
</dbReference>
<evidence type="ECO:0000313" key="2">
    <source>
        <dbReference type="EMBL" id="MBE1606727.1"/>
    </source>
</evidence>
<evidence type="ECO:0000313" key="3">
    <source>
        <dbReference type="Proteomes" id="UP000638648"/>
    </source>
</evidence>